<dbReference type="GO" id="GO:0005811">
    <property type="term" value="C:lipid droplet"/>
    <property type="evidence" value="ECO:0007669"/>
    <property type="project" value="TreeGrafter"/>
</dbReference>
<dbReference type="PANTHER" id="PTHR12406">
    <property type="entry name" value="CALCIUM-INDEPENDENT PHOSPHOLIPASE A2 IPLA2 -RELATED"/>
    <property type="match status" value="1"/>
</dbReference>
<gene>
    <name evidence="1" type="ORF">H671_xg19912</name>
</gene>
<feature type="non-terminal residue" evidence="1">
    <location>
        <position position="58"/>
    </location>
</feature>
<dbReference type="EC" id="3.1.1.3" evidence="1"/>
<dbReference type="InterPro" id="IPR033562">
    <property type="entry name" value="PLPL"/>
</dbReference>
<dbReference type="PANTHER" id="PTHR12406:SF7">
    <property type="entry name" value="PATATIN-LIKE PHOSPHOLIPASE DOMAIN-CONTAINING PROTEIN 4"/>
    <property type="match status" value="1"/>
</dbReference>
<organism evidence="1 2">
    <name type="scientific">Cricetulus griseus</name>
    <name type="common">Chinese hamster</name>
    <name type="synonym">Cricetulus barabensis griseus</name>
    <dbReference type="NCBI Taxonomy" id="10029"/>
    <lineage>
        <taxon>Eukaryota</taxon>
        <taxon>Metazoa</taxon>
        <taxon>Chordata</taxon>
        <taxon>Craniata</taxon>
        <taxon>Vertebrata</taxon>
        <taxon>Euteleostomi</taxon>
        <taxon>Mammalia</taxon>
        <taxon>Eutheria</taxon>
        <taxon>Euarchontoglires</taxon>
        <taxon>Glires</taxon>
        <taxon>Rodentia</taxon>
        <taxon>Myomorpha</taxon>
        <taxon>Muroidea</taxon>
        <taxon>Cricetidae</taxon>
        <taxon>Cricetinae</taxon>
        <taxon>Cricetulus</taxon>
    </lineage>
</organism>
<sequence length="58" mass="6603">MCTRVCARPLARRSGVDRILPANAHELARDRLHVSITNARTRENRLVSCFASRDDLIQ</sequence>
<dbReference type="GO" id="GO:0055088">
    <property type="term" value="P:lipid homeostasis"/>
    <property type="evidence" value="ECO:0007669"/>
    <property type="project" value="TreeGrafter"/>
</dbReference>
<dbReference type="GO" id="GO:0005737">
    <property type="term" value="C:cytoplasm"/>
    <property type="evidence" value="ECO:0007669"/>
    <property type="project" value="TreeGrafter"/>
</dbReference>
<evidence type="ECO:0000313" key="2">
    <source>
        <dbReference type="Proteomes" id="UP000030759"/>
    </source>
</evidence>
<protein>
    <submittedName>
        <fullName evidence="1">Patatin-like phospholipase domain-containing protein 4</fullName>
        <ecNumber evidence="1">3.1.1.3</ecNumber>
    </submittedName>
</protein>
<dbReference type="GO" id="GO:0016020">
    <property type="term" value="C:membrane"/>
    <property type="evidence" value="ECO:0007669"/>
    <property type="project" value="TreeGrafter"/>
</dbReference>
<reference evidence="2" key="1">
    <citation type="journal article" date="2013" name="Nat. Biotechnol.">
        <title>Chinese hamster genome sequenced from sorted chromosomes.</title>
        <authorList>
            <person name="Brinkrolf K."/>
            <person name="Rupp O."/>
            <person name="Laux H."/>
            <person name="Kollin F."/>
            <person name="Ernst W."/>
            <person name="Linke B."/>
            <person name="Kofler R."/>
            <person name="Romand S."/>
            <person name="Hesse F."/>
            <person name="Budach W.E."/>
            <person name="Galosy S."/>
            <person name="Muller D."/>
            <person name="Noll T."/>
            <person name="Wienberg J."/>
            <person name="Jostock T."/>
            <person name="Leonard M."/>
            <person name="Grillari J."/>
            <person name="Tauch A."/>
            <person name="Goesmann A."/>
            <person name="Helk B."/>
            <person name="Mott J.E."/>
            <person name="Puhler A."/>
            <person name="Borth N."/>
        </authorList>
    </citation>
    <scope>NUCLEOTIDE SEQUENCE [LARGE SCALE GENOMIC DNA]</scope>
    <source>
        <strain evidence="2">17A/GY</strain>
    </source>
</reference>
<name>A0A061HVA0_CRIGR</name>
<dbReference type="Proteomes" id="UP000030759">
    <property type="component" value="Unassembled WGS sequence"/>
</dbReference>
<accession>A0A061HVA0</accession>
<proteinExistence type="predicted"/>
<keyword evidence="1" id="KW-0378">Hydrolase</keyword>
<evidence type="ECO:0000313" key="1">
    <source>
        <dbReference type="EMBL" id="ERE65826.1"/>
    </source>
</evidence>
<dbReference type="GO" id="GO:0019433">
    <property type="term" value="P:triglyceride catabolic process"/>
    <property type="evidence" value="ECO:0007669"/>
    <property type="project" value="TreeGrafter"/>
</dbReference>
<dbReference type="AlphaFoldDB" id="A0A061HVA0"/>
<dbReference type="GO" id="GO:0004806">
    <property type="term" value="F:triacylglycerol lipase activity"/>
    <property type="evidence" value="ECO:0007669"/>
    <property type="project" value="UniProtKB-EC"/>
</dbReference>
<dbReference type="EMBL" id="KE683151">
    <property type="protein sequence ID" value="ERE65826.1"/>
    <property type="molecule type" value="Genomic_DNA"/>
</dbReference>